<gene>
    <name evidence="1" type="ORF">Tco_0978727</name>
</gene>
<dbReference type="Proteomes" id="UP001151760">
    <property type="component" value="Unassembled WGS sequence"/>
</dbReference>
<name>A0ABQ5ENU5_9ASTR</name>
<reference evidence="1" key="1">
    <citation type="journal article" date="2022" name="Int. J. Mol. Sci.">
        <title>Draft Genome of Tanacetum Coccineum: Genomic Comparison of Closely Related Tanacetum-Family Plants.</title>
        <authorList>
            <person name="Yamashiro T."/>
            <person name="Shiraishi A."/>
            <person name="Nakayama K."/>
            <person name="Satake H."/>
        </authorList>
    </citation>
    <scope>NUCLEOTIDE SEQUENCE</scope>
</reference>
<accession>A0ABQ5ENU5</accession>
<protein>
    <submittedName>
        <fullName evidence="1">Uncharacterized protein</fullName>
    </submittedName>
</protein>
<dbReference type="EMBL" id="BQNB010016509">
    <property type="protein sequence ID" value="GJT52570.1"/>
    <property type="molecule type" value="Genomic_DNA"/>
</dbReference>
<proteinExistence type="predicted"/>
<sequence>MNSDIEDDIMDPVMQCTTLPSHSGFSQKKLVSFVTEIHTTAIDFLTPKHLSDTYVFTMKMEILLEQTSNKLLDSYKDGDGDASFQLKSDSLPHAHAKTTKTYYKHQDSRIKKAQELKTKTFANSDIQDLPLRY</sequence>
<comment type="caution">
    <text evidence="1">The sequence shown here is derived from an EMBL/GenBank/DDBJ whole genome shotgun (WGS) entry which is preliminary data.</text>
</comment>
<keyword evidence="2" id="KW-1185">Reference proteome</keyword>
<evidence type="ECO:0000313" key="1">
    <source>
        <dbReference type="EMBL" id="GJT52570.1"/>
    </source>
</evidence>
<reference evidence="1" key="2">
    <citation type="submission" date="2022-01" db="EMBL/GenBank/DDBJ databases">
        <authorList>
            <person name="Yamashiro T."/>
            <person name="Shiraishi A."/>
            <person name="Satake H."/>
            <person name="Nakayama K."/>
        </authorList>
    </citation>
    <scope>NUCLEOTIDE SEQUENCE</scope>
</reference>
<evidence type="ECO:0000313" key="2">
    <source>
        <dbReference type="Proteomes" id="UP001151760"/>
    </source>
</evidence>
<organism evidence="1 2">
    <name type="scientific">Tanacetum coccineum</name>
    <dbReference type="NCBI Taxonomy" id="301880"/>
    <lineage>
        <taxon>Eukaryota</taxon>
        <taxon>Viridiplantae</taxon>
        <taxon>Streptophyta</taxon>
        <taxon>Embryophyta</taxon>
        <taxon>Tracheophyta</taxon>
        <taxon>Spermatophyta</taxon>
        <taxon>Magnoliopsida</taxon>
        <taxon>eudicotyledons</taxon>
        <taxon>Gunneridae</taxon>
        <taxon>Pentapetalae</taxon>
        <taxon>asterids</taxon>
        <taxon>campanulids</taxon>
        <taxon>Asterales</taxon>
        <taxon>Asteraceae</taxon>
        <taxon>Asteroideae</taxon>
        <taxon>Anthemideae</taxon>
        <taxon>Anthemidinae</taxon>
        <taxon>Tanacetum</taxon>
    </lineage>
</organism>